<evidence type="ECO:0000313" key="2">
    <source>
        <dbReference type="EMBL" id="EJZ12029.1"/>
    </source>
</evidence>
<comment type="caution">
    <text evidence="2">The sequence shown here is derived from an EMBL/GenBank/DDBJ whole genome shotgun (WGS) entry which is preliminary data.</text>
</comment>
<dbReference type="Pfam" id="PF18593">
    <property type="entry name" value="CdiI_2"/>
    <property type="match status" value="1"/>
</dbReference>
<evidence type="ECO:0000259" key="1">
    <source>
        <dbReference type="Pfam" id="PF18593"/>
    </source>
</evidence>
<dbReference type="AlphaFoldDB" id="K0VLQ0"/>
<accession>K0VLQ0</accession>
<name>K0VLQ0_MYCVA</name>
<sequence>MSEHPVSGLLNHFFGAYFHEDWVLEAADWQGVVDSYVKDERPSADLLRSLIHEIDDLNAECGEPDMERLVTRTLGANYYPLPEFTYAEWLAQVAERLRQHAAALDGGAAPPTA</sequence>
<organism evidence="2 3">
    <name type="scientific">Mycolicibacterium vaccae ATCC 25954</name>
    <dbReference type="NCBI Taxonomy" id="1194972"/>
    <lineage>
        <taxon>Bacteria</taxon>
        <taxon>Bacillati</taxon>
        <taxon>Actinomycetota</taxon>
        <taxon>Actinomycetes</taxon>
        <taxon>Mycobacteriales</taxon>
        <taxon>Mycobacteriaceae</taxon>
        <taxon>Mycolicibacterium</taxon>
    </lineage>
</organism>
<dbReference type="eggNOG" id="ENOG5030VJE">
    <property type="taxonomic scope" value="Bacteria"/>
</dbReference>
<dbReference type="Proteomes" id="UP000006072">
    <property type="component" value="Unassembled WGS sequence"/>
</dbReference>
<gene>
    <name evidence="2" type="ORF">MVAC_03796</name>
</gene>
<proteinExistence type="predicted"/>
<reference evidence="2 3" key="1">
    <citation type="journal article" date="2012" name="J. Bacteriol.">
        <title>Complete Genome Sequence of Mycobacterium vaccae Type Strain ATCC 25954.</title>
        <authorList>
            <person name="Ho Y.S."/>
            <person name="Adroub S.A."/>
            <person name="Abadi M."/>
            <person name="Al Alwan B."/>
            <person name="Alkhateeb R."/>
            <person name="Gao G."/>
            <person name="Ragab A."/>
            <person name="Ali S."/>
            <person name="van Soolingen D."/>
            <person name="Bitter W."/>
            <person name="Pain A."/>
            <person name="Abdallah A.M."/>
        </authorList>
    </citation>
    <scope>NUCLEOTIDE SEQUENCE [LARGE SCALE GENOMIC DNA]</scope>
    <source>
        <strain evidence="2 3">ATCC 25954</strain>
    </source>
</reference>
<feature type="domain" description="CdiI immunity protein" evidence="1">
    <location>
        <begin position="10"/>
        <end position="97"/>
    </location>
</feature>
<keyword evidence="3" id="KW-1185">Reference proteome</keyword>
<evidence type="ECO:0000313" key="3">
    <source>
        <dbReference type="Proteomes" id="UP000006072"/>
    </source>
</evidence>
<dbReference type="RefSeq" id="WP_003929952.1">
    <property type="nucleotide sequence ID" value="NZ_JH814688.1"/>
</dbReference>
<dbReference type="HOGENOM" id="CLU_172513_0_0_11"/>
<dbReference type="EMBL" id="ALQA01000005">
    <property type="protein sequence ID" value="EJZ12029.1"/>
    <property type="molecule type" value="Genomic_DNA"/>
</dbReference>
<dbReference type="InterPro" id="IPR041129">
    <property type="entry name" value="CdiI_2"/>
</dbReference>
<dbReference type="PATRIC" id="fig|1194972.3.peg.768"/>
<protein>
    <recommendedName>
        <fullName evidence="1">CdiI immunity protein domain-containing protein</fullName>
    </recommendedName>
</protein>